<feature type="transmembrane region" description="Helical" evidence="1">
    <location>
        <begin position="20"/>
        <end position="44"/>
    </location>
</feature>
<protein>
    <recommendedName>
        <fullName evidence="4">Transmembrane protein</fullName>
    </recommendedName>
</protein>
<gene>
    <name evidence="2" type="ORF">GDO78_020984</name>
</gene>
<dbReference type="AlphaFoldDB" id="A0A8J6BF44"/>
<evidence type="ECO:0000313" key="3">
    <source>
        <dbReference type="Proteomes" id="UP000770717"/>
    </source>
</evidence>
<organism evidence="2 3">
    <name type="scientific">Eleutherodactylus coqui</name>
    <name type="common">Puerto Rican coqui</name>
    <dbReference type="NCBI Taxonomy" id="57060"/>
    <lineage>
        <taxon>Eukaryota</taxon>
        <taxon>Metazoa</taxon>
        <taxon>Chordata</taxon>
        <taxon>Craniata</taxon>
        <taxon>Vertebrata</taxon>
        <taxon>Euteleostomi</taxon>
        <taxon>Amphibia</taxon>
        <taxon>Batrachia</taxon>
        <taxon>Anura</taxon>
        <taxon>Neobatrachia</taxon>
        <taxon>Hyloidea</taxon>
        <taxon>Eleutherodactylidae</taxon>
        <taxon>Eleutherodactylinae</taxon>
        <taxon>Eleutherodactylus</taxon>
        <taxon>Eleutherodactylus</taxon>
    </lineage>
</organism>
<accession>A0A8J6BF44</accession>
<keyword evidence="1" id="KW-0472">Membrane</keyword>
<keyword evidence="1" id="KW-1133">Transmembrane helix</keyword>
<evidence type="ECO:0000313" key="2">
    <source>
        <dbReference type="EMBL" id="KAG9463834.1"/>
    </source>
</evidence>
<dbReference type="Proteomes" id="UP000770717">
    <property type="component" value="Unassembled WGS sequence"/>
</dbReference>
<evidence type="ECO:0008006" key="4">
    <source>
        <dbReference type="Google" id="ProtNLM"/>
    </source>
</evidence>
<comment type="caution">
    <text evidence="2">The sequence shown here is derived from an EMBL/GenBank/DDBJ whole genome shotgun (WGS) entry which is preliminary data.</text>
</comment>
<keyword evidence="1" id="KW-0812">Transmembrane</keyword>
<keyword evidence="3" id="KW-1185">Reference proteome</keyword>
<name>A0A8J6BF44_ELECQ</name>
<feature type="transmembrane region" description="Helical" evidence="1">
    <location>
        <begin position="56"/>
        <end position="77"/>
    </location>
</feature>
<proteinExistence type="predicted"/>
<evidence type="ECO:0000256" key="1">
    <source>
        <dbReference type="SAM" id="Phobius"/>
    </source>
</evidence>
<reference evidence="2" key="1">
    <citation type="thesis" date="2020" institute="ProQuest LLC" country="789 East Eisenhower Parkway, Ann Arbor, MI, USA">
        <title>Comparative Genomics and Chromosome Evolution.</title>
        <authorList>
            <person name="Mudd A.B."/>
        </authorList>
    </citation>
    <scope>NUCLEOTIDE SEQUENCE</scope>
    <source>
        <strain evidence="2">HN-11 Male</strain>
        <tissue evidence="2">Kidney and liver</tissue>
    </source>
</reference>
<dbReference type="EMBL" id="WNTK01005794">
    <property type="protein sequence ID" value="KAG9463834.1"/>
    <property type="molecule type" value="Genomic_DNA"/>
</dbReference>
<sequence>MAAQRVGVASQRRRCPSLAVVCRFRVLCSLFLYILFHVITFSLLLSTDGISAPRMMGVIVHLSVIFEIRTCFCSFLFL</sequence>